<keyword evidence="6 15" id="KW-0808">Transferase</keyword>
<keyword evidence="9 15" id="KW-0418">Kinase</keyword>
<dbReference type="PANTHER" id="PTHR22749:SF6">
    <property type="entry name" value="RIBOFLAVIN KINASE"/>
    <property type="match status" value="1"/>
</dbReference>
<gene>
    <name evidence="17" type="primary">ribF</name>
    <name evidence="17" type="ORF">MTUNDRAET4_1439</name>
</gene>
<evidence type="ECO:0000313" key="17">
    <source>
        <dbReference type="EMBL" id="VFU08332.1"/>
    </source>
</evidence>
<comment type="pathway">
    <text evidence="3 15">Cofactor biosynthesis; FMN biosynthesis; FMN from riboflavin (ATP route): step 1/1.</text>
</comment>
<dbReference type="GO" id="GO:0003919">
    <property type="term" value="F:FMN adenylyltransferase activity"/>
    <property type="evidence" value="ECO:0007669"/>
    <property type="project" value="UniProtKB-UniRule"/>
</dbReference>
<dbReference type="OrthoDB" id="9803667at2"/>
<dbReference type="PIRSF" id="PIRSF004491">
    <property type="entry name" value="FAD_Synth"/>
    <property type="match status" value="1"/>
</dbReference>
<dbReference type="NCBIfam" id="NF004159">
    <property type="entry name" value="PRK05627.1-2"/>
    <property type="match status" value="1"/>
</dbReference>
<keyword evidence="8 15" id="KW-0547">Nucleotide-binding</keyword>
<evidence type="ECO:0000256" key="14">
    <source>
        <dbReference type="ARBA" id="ARBA00049494"/>
    </source>
</evidence>
<dbReference type="GO" id="GO:0008531">
    <property type="term" value="F:riboflavin kinase activity"/>
    <property type="evidence" value="ECO:0007669"/>
    <property type="project" value="UniProtKB-UniRule"/>
</dbReference>
<evidence type="ECO:0000256" key="5">
    <source>
        <dbReference type="ARBA" id="ARBA00022643"/>
    </source>
</evidence>
<name>A0A4U8YWR5_METTU</name>
<comment type="catalytic activity">
    <reaction evidence="14 15">
        <text>FMN + ATP + H(+) = FAD + diphosphate</text>
        <dbReference type="Rhea" id="RHEA:17237"/>
        <dbReference type="ChEBI" id="CHEBI:15378"/>
        <dbReference type="ChEBI" id="CHEBI:30616"/>
        <dbReference type="ChEBI" id="CHEBI:33019"/>
        <dbReference type="ChEBI" id="CHEBI:57692"/>
        <dbReference type="ChEBI" id="CHEBI:58210"/>
        <dbReference type="EC" id="2.7.7.2"/>
    </reaction>
</comment>
<evidence type="ECO:0000256" key="15">
    <source>
        <dbReference type="PIRNR" id="PIRNR004491"/>
    </source>
</evidence>
<sequence>MADPRPSKNFVLATDPAAPPPGLEGAVVAIGNFDGVHRGHVAVIRRAEALAQKLGRPCAVLTFEPHPTDFFRGEKTIFRLAPMQAKAKSLERLGIDGMIVITFDAALASLTAEQFIAEILLRRLGVRAVVAGYDFHFGAGRKGTPVFLKQSGERHGFLVEIVERVSAVGSEADEAASSTATRAALEAGDVEHAAHLLGHPFSIMGEVLHGQKLGRALGFPTANLLPEPSCRLRHGIYAVRVEVDDALYSGVASFGRRPTVDNGSPLLEAYLFDFSEDLYGKTIEVSFIGWIRPEEKFSSLDALKAQIAADAEQAKQMLRVDIAKG</sequence>
<keyword evidence="11 15" id="KW-0067">ATP-binding</keyword>
<dbReference type="FunFam" id="3.40.50.620:FF:000021">
    <property type="entry name" value="Riboflavin biosynthesis protein"/>
    <property type="match status" value="1"/>
</dbReference>
<reference evidence="17 18" key="1">
    <citation type="submission" date="2019-03" db="EMBL/GenBank/DDBJ databases">
        <authorList>
            <person name="Kox A.R. M."/>
        </authorList>
    </citation>
    <scope>NUCLEOTIDE SEQUENCE [LARGE SCALE GENOMIC DNA]</scope>
    <source>
        <strain evidence="17">MTUNDRAET4 annotated genome</strain>
    </source>
</reference>
<dbReference type="InterPro" id="IPR023468">
    <property type="entry name" value="Riboflavin_kinase"/>
</dbReference>
<feature type="domain" description="Riboflavin kinase" evidence="16">
    <location>
        <begin position="196"/>
        <end position="319"/>
    </location>
</feature>
<comment type="catalytic activity">
    <reaction evidence="13 15">
        <text>riboflavin + ATP = FMN + ADP + H(+)</text>
        <dbReference type="Rhea" id="RHEA:14357"/>
        <dbReference type="ChEBI" id="CHEBI:15378"/>
        <dbReference type="ChEBI" id="CHEBI:30616"/>
        <dbReference type="ChEBI" id="CHEBI:57986"/>
        <dbReference type="ChEBI" id="CHEBI:58210"/>
        <dbReference type="ChEBI" id="CHEBI:456216"/>
        <dbReference type="EC" id="2.7.1.26"/>
    </reaction>
</comment>
<dbReference type="Proteomes" id="UP000294360">
    <property type="component" value="Chromosome"/>
</dbReference>
<dbReference type="GO" id="GO:0005524">
    <property type="term" value="F:ATP binding"/>
    <property type="evidence" value="ECO:0007669"/>
    <property type="project" value="UniProtKB-UniRule"/>
</dbReference>
<proteinExistence type="inferred from homology"/>
<dbReference type="FunFam" id="2.40.30.30:FF:000003">
    <property type="entry name" value="Riboflavin biosynthesis protein"/>
    <property type="match status" value="1"/>
</dbReference>
<dbReference type="SUPFAM" id="SSF82114">
    <property type="entry name" value="Riboflavin kinase-like"/>
    <property type="match status" value="1"/>
</dbReference>
<dbReference type="Pfam" id="PF06574">
    <property type="entry name" value="FAD_syn"/>
    <property type="match status" value="1"/>
</dbReference>
<dbReference type="KEGG" id="mtun:MTUNDRAET4_1439"/>
<keyword evidence="5 15" id="KW-0288">FMN</keyword>
<dbReference type="Gene3D" id="2.40.30.30">
    <property type="entry name" value="Riboflavin kinase-like"/>
    <property type="match status" value="1"/>
</dbReference>
<dbReference type="NCBIfam" id="NF004160">
    <property type="entry name" value="PRK05627.1-3"/>
    <property type="match status" value="1"/>
</dbReference>
<evidence type="ECO:0000256" key="8">
    <source>
        <dbReference type="ARBA" id="ARBA00022741"/>
    </source>
</evidence>
<dbReference type="GO" id="GO:0009398">
    <property type="term" value="P:FMN biosynthetic process"/>
    <property type="evidence" value="ECO:0007669"/>
    <property type="project" value="UniProtKB-UniRule"/>
</dbReference>
<keyword evidence="4 15" id="KW-0285">Flavoprotein</keyword>
<evidence type="ECO:0000256" key="11">
    <source>
        <dbReference type="ARBA" id="ARBA00022840"/>
    </source>
</evidence>
<dbReference type="EC" id="2.7.7.2" evidence="15"/>
<evidence type="ECO:0000256" key="10">
    <source>
        <dbReference type="ARBA" id="ARBA00022827"/>
    </source>
</evidence>
<dbReference type="UniPathway" id="UPA00277">
    <property type="reaction ID" value="UER00407"/>
</dbReference>
<dbReference type="InterPro" id="IPR023465">
    <property type="entry name" value="Riboflavin_kinase_dom_sf"/>
</dbReference>
<keyword evidence="10 15" id="KW-0274">FAD</keyword>
<dbReference type="GO" id="GO:0009231">
    <property type="term" value="P:riboflavin biosynthetic process"/>
    <property type="evidence" value="ECO:0007669"/>
    <property type="project" value="InterPro"/>
</dbReference>
<evidence type="ECO:0000256" key="7">
    <source>
        <dbReference type="ARBA" id="ARBA00022695"/>
    </source>
</evidence>
<evidence type="ECO:0000259" key="16">
    <source>
        <dbReference type="SMART" id="SM00904"/>
    </source>
</evidence>
<dbReference type="Gene3D" id="3.40.50.620">
    <property type="entry name" value="HUPs"/>
    <property type="match status" value="1"/>
</dbReference>
<dbReference type="PANTHER" id="PTHR22749">
    <property type="entry name" value="RIBOFLAVIN KINASE/FMN ADENYLYLTRANSFERASE"/>
    <property type="match status" value="1"/>
</dbReference>
<comment type="similarity">
    <text evidence="15">Belongs to the ribF family.</text>
</comment>
<dbReference type="AlphaFoldDB" id="A0A4U8YWR5"/>
<dbReference type="SUPFAM" id="SSF52374">
    <property type="entry name" value="Nucleotidylyl transferase"/>
    <property type="match status" value="1"/>
</dbReference>
<dbReference type="EC" id="2.7.1.26" evidence="15"/>
<dbReference type="NCBIfam" id="TIGR00083">
    <property type="entry name" value="ribF"/>
    <property type="match status" value="1"/>
</dbReference>
<accession>A0A4U8YWR5</accession>
<dbReference type="InterPro" id="IPR014729">
    <property type="entry name" value="Rossmann-like_a/b/a_fold"/>
</dbReference>
<protein>
    <recommendedName>
        <fullName evidence="15">Riboflavin biosynthesis protein</fullName>
    </recommendedName>
    <domain>
        <recommendedName>
            <fullName evidence="15">Riboflavin kinase</fullName>
            <ecNumber evidence="15">2.7.1.26</ecNumber>
        </recommendedName>
        <alternativeName>
            <fullName evidence="15">Flavokinase</fullName>
        </alternativeName>
    </domain>
    <domain>
        <recommendedName>
            <fullName evidence="15">FMN adenylyltransferase</fullName>
            <ecNumber evidence="15">2.7.7.2</ecNumber>
        </recommendedName>
        <alternativeName>
            <fullName evidence="15">FAD pyrophosphorylase</fullName>
        </alternativeName>
        <alternativeName>
            <fullName evidence="15">FAD synthase</fullName>
        </alternativeName>
    </domain>
</protein>
<dbReference type="EMBL" id="LR536450">
    <property type="protein sequence ID" value="VFU08332.1"/>
    <property type="molecule type" value="Genomic_DNA"/>
</dbReference>
<dbReference type="GO" id="GO:0006747">
    <property type="term" value="P:FAD biosynthetic process"/>
    <property type="evidence" value="ECO:0007669"/>
    <property type="project" value="UniProtKB-UniRule"/>
</dbReference>
<keyword evidence="7 15" id="KW-0548">Nucleotidyltransferase</keyword>
<dbReference type="InterPro" id="IPR002606">
    <property type="entry name" value="Riboflavin_kinase_bac"/>
</dbReference>
<evidence type="ECO:0000256" key="3">
    <source>
        <dbReference type="ARBA" id="ARBA00005201"/>
    </source>
</evidence>
<comment type="function">
    <text evidence="1">Catalyzes the phosphorylation of riboflavin to FMN followed by the adenylation of FMN to FAD.</text>
</comment>
<evidence type="ECO:0000256" key="4">
    <source>
        <dbReference type="ARBA" id="ARBA00022630"/>
    </source>
</evidence>
<organism evidence="17 18">
    <name type="scientific">Methylocella tundrae</name>
    <dbReference type="NCBI Taxonomy" id="227605"/>
    <lineage>
        <taxon>Bacteria</taxon>
        <taxon>Pseudomonadati</taxon>
        <taxon>Pseudomonadota</taxon>
        <taxon>Alphaproteobacteria</taxon>
        <taxon>Hyphomicrobiales</taxon>
        <taxon>Beijerinckiaceae</taxon>
        <taxon>Methylocella</taxon>
    </lineage>
</organism>
<evidence type="ECO:0000256" key="12">
    <source>
        <dbReference type="ARBA" id="ARBA00023268"/>
    </source>
</evidence>
<dbReference type="InterPro" id="IPR015865">
    <property type="entry name" value="Riboflavin_kinase_bac/euk"/>
</dbReference>
<keyword evidence="12" id="KW-0511">Multifunctional enzyme</keyword>
<evidence type="ECO:0000256" key="1">
    <source>
        <dbReference type="ARBA" id="ARBA00002121"/>
    </source>
</evidence>
<comment type="pathway">
    <text evidence="2 15">Cofactor biosynthesis; FAD biosynthesis; FAD from FMN: step 1/1.</text>
</comment>
<evidence type="ECO:0000256" key="13">
    <source>
        <dbReference type="ARBA" id="ARBA00047880"/>
    </source>
</evidence>
<evidence type="ECO:0000313" key="18">
    <source>
        <dbReference type="Proteomes" id="UP000294360"/>
    </source>
</evidence>
<evidence type="ECO:0000256" key="2">
    <source>
        <dbReference type="ARBA" id="ARBA00004726"/>
    </source>
</evidence>
<dbReference type="Pfam" id="PF01687">
    <property type="entry name" value="Flavokinase"/>
    <property type="match status" value="1"/>
</dbReference>
<dbReference type="InterPro" id="IPR015864">
    <property type="entry name" value="FAD_synthase"/>
</dbReference>
<evidence type="ECO:0000256" key="9">
    <source>
        <dbReference type="ARBA" id="ARBA00022777"/>
    </source>
</evidence>
<dbReference type="SMART" id="SM00904">
    <property type="entry name" value="Flavokinase"/>
    <property type="match status" value="1"/>
</dbReference>
<evidence type="ECO:0000256" key="6">
    <source>
        <dbReference type="ARBA" id="ARBA00022679"/>
    </source>
</evidence>
<dbReference type="UniPathway" id="UPA00276">
    <property type="reaction ID" value="UER00406"/>
</dbReference>
<dbReference type="CDD" id="cd02064">
    <property type="entry name" value="FAD_synthetase_N"/>
    <property type="match status" value="1"/>
</dbReference>